<evidence type="ECO:0000256" key="1">
    <source>
        <dbReference type="SAM" id="SignalP"/>
    </source>
</evidence>
<accession>A0ABQ5NBB0</accession>
<comment type="caution">
    <text evidence="2">The sequence shown here is derived from an EMBL/GenBank/DDBJ whole genome shotgun (WGS) entry which is preliminary data.</text>
</comment>
<evidence type="ECO:0008006" key="4">
    <source>
        <dbReference type="Google" id="ProtNLM"/>
    </source>
</evidence>
<evidence type="ECO:0000313" key="3">
    <source>
        <dbReference type="Proteomes" id="UP001208567"/>
    </source>
</evidence>
<dbReference type="RefSeq" id="WP_264851857.1">
    <property type="nucleotide sequence ID" value="NZ_BRXR01000001.1"/>
</dbReference>
<name>A0ABQ5NBB0_9CLOT</name>
<protein>
    <recommendedName>
        <fullName evidence="4">Lipoprotein</fullName>
    </recommendedName>
</protein>
<organism evidence="2 3">
    <name type="scientific">Clostridium omnivorum</name>
    <dbReference type="NCBI Taxonomy" id="1604902"/>
    <lineage>
        <taxon>Bacteria</taxon>
        <taxon>Bacillati</taxon>
        <taxon>Bacillota</taxon>
        <taxon>Clostridia</taxon>
        <taxon>Eubacteriales</taxon>
        <taxon>Clostridiaceae</taxon>
        <taxon>Clostridium</taxon>
    </lineage>
</organism>
<dbReference type="Proteomes" id="UP001208567">
    <property type="component" value="Unassembled WGS sequence"/>
</dbReference>
<keyword evidence="3" id="KW-1185">Reference proteome</keyword>
<sequence>MKKIIFIFLSLIFMSGCSAKDLTDASTVNVIADSQQEAVSFERGIVYSNTTYGFTFELPESWKGYSIVTDRWEGRAITDSGQAVVETGPQLSIRHPLWSSKQKRQDIPIMIFTSKQWKELQDEKFTVSAAPIGPRLLGRNDKYFFALPPRYNFTFLKGYEEVGDILNSNPLNTLKS</sequence>
<feature type="chain" id="PRO_5046691666" description="Lipoprotein" evidence="1">
    <location>
        <begin position="20"/>
        <end position="176"/>
    </location>
</feature>
<gene>
    <name evidence="2" type="ORF">bsdE14_39580</name>
</gene>
<proteinExistence type="predicted"/>
<dbReference type="EMBL" id="BRXR01000001">
    <property type="protein sequence ID" value="GLC32548.1"/>
    <property type="molecule type" value="Genomic_DNA"/>
</dbReference>
<evidence type="ECO:0000313" key="2">
    <source>
        <dbReference type="EMBL" id="GLC32548.1"/>
    </source>
</evidence>
<keyword evidence="1" id="KW-0732">Signal</keyword>
<dbReference type="PROSITE" id="PS51257">
    <property type="entry name" value="PROKAR_LIPOPROTEIN"/>
    <property type="match status" value="1"/>
</dbReference>
<reference evidence="2 3" key="1">
    <citation type="journal article" date="2024" name="Int. J. Syst. Evol. Microbiol.">
        <title>Clostridium omnivorum sp. nov., isolated from anoxic soil under the treatment of reductive soil disinfestation.</title>
        <authorList>
            <person name="Ueki A."/>
            <person name="Tonouchi A."/>
            <person name="Kaku N."/>
            <person name="Honma S."/>
            <person name="Ueki K."/>
        </authorList>
    </citation>
    <scope>NUCLEOTIDE SEQUENCE [LARGE SCALE GENOMIC DNA]</scope>
    <source>
        <strain evidence="2 3">E14</strain>
    </source>
</reference>
<feature type="signal peptide" evidence="1">
    <location>
        <begin position="1"/>
        <end position="19"/>
    </location>
</feature>